<name>A0A8S0WGX4_CYCAE</name>
<proteinExistence type="predicted"/>
<dbReference type="Proteomes" id="UP000467700">
    <property type="component" value="Unassembled WGS sequence"/>
</dbReference>
<organism evidence="2 3">
    <name type="scientific">Cyclocybe aegerita</name>
    <name type="common">Black poplar mushroom</name>
    <name type="synonym">Agrocybe aegerita</name>
    <dbReference type="NCBI Taxonomy" id="1973307"/>
    <lineage>
        <taxon>Eukaryota</taxon>
        <taxon>Fungi</taxon>
        <taxon>Dikarya</taxon>
        <taxon>Basidiomycota</taxon>
        <taxon>Agaricomycotina</taxon>
        <taxon>Agaricomycetes</taxon>
        <taxon>Agaricomycetidae</taxon>
        <taxon>Agaricales</taxon>
        <taxon>Agaricineae</taxon>
        <taxon>Bolbitiaceae</taxon>
        <taxon>Cyclocybe</taxon>
    </lineage>
</organism>
<evidence type="ECO:0000313" key="2">
    <source>
        <dbReference type="EMBL" id="CAA7261873.1"/>
    </source>
</evidence>
<reference evidence="2 3" key="1">
    <citation type="submission" date="2020-01" db="EMBL/GenBank/DDBJ databases">
        <authorList>
            <person name="Gupta K D."/>
        </authorList>
    </citation>
    <scope>NUCLEOTIDE SEQUENCE [LARGE SCALE GENOMIC DNA]</scope>
</reference>
<dbReference type="OrthoDB" id="3233595at2759"/>
<sequence length="324" mass="34205">MSTQKALFLEKKFGDFVLGEAPRYNPGPGEVLVKILATALNPLEWLVQKYSLLVENYPAILGSDIAGEVDAVGEGVTDFQKGDRVFGQGHFLIDGRKAGFQQYALFPVSTTVKIPPNISFDEAAALPVAVIRSFVAFYIPPPFGLGLTLPTTPQGAAKYTGTPIAVIGGATSVGQAGATYVFDRDLSAESLKSEVDRVTTSQPLTILFDAVSNEESQKAGLGLLAPGGRLVTVLPLAINLKADDNKSVVSVTTGAASAVPANGKILADFWHNHIARLLESGDIKPNRVEVLPNGLAGIPEGLRRLETNQVSGVKLVVHPHETGA</sequence>
<dbReference type="Gene3D" id="3.40.50.720">
    <property type="entry name" value="NAD(P)-binding Rossmann-like Domain"/>
    <property type="match status" value="2"/>
</dbReference>
<dbReference type="EMBL" id="CACVBS010000034">
    <property type="protein sequence ID" value="CAA7261873.1"/>
    <property type="molecule type" value="Genomic_DNA"/>
</dbReference>
<dbReference type="InterPro" id="IPR047122">
    <property type="entry name" value="Trans-enoyl_RdTase-like"/>
</dbReference>
<accession>A0A8S0WGX4</accession>
<protein>
    <recommendedName>
        <fullName evidence="1">Enoyl reductase (ER) domain-containing protein</fullName>
    </recommendedName>
</protein>
<dbReference type="SUPFAM" id="SSF50129">
    <property type="entry name" value="GroES-like"/>
    <property type="match status" value="1"/>
</dbReference>
<dbReference type="PANTHER" id="PTHR45348:SF2">
    <property type="entry name" value="ZINC-TYPE ALCOHOL DEHYDROGENASE-LIKE PROTEIN C2E1P3.01"/>
    <property type="match status" value="1"/>
</dbReference>
<dbReference type="GO" id="GO:0016651">
    <property type="term" value="F:oxidoreductase activity, acting on NAD(P)H"/>
    <property type="evidence" value="ECO:0007669"/>
    <property type="project" value="InterPro"/>
</dbReference>
<dbReference type="AlphaFoldDB" id="A0A8S0WGX4"/>
<feature type="domain" description="Enoyl reductase (ER)" evidence="1">
    <location>
        <begin position="14"/>
        <end position="317"/>
    </location>
</feature>
<dbReference type="InterPro" id="IPR013154">
    <property type="entry name" value="ADH-like_N"/>
</dbReference>
<dbReference type="InterPro" id="IPR011032">
    <property type="entry name" value="GroES-like_sf"/>
</dbReference>
<dbReference type="SMART" id="SM00829">
    <property type="entry name" value="PKS_ER"/>
    <property type="match status" value="1"/>
</dbReference>
<gene>
    <name evidence="2" type="ORF">AAE3_LOCUS3990</name>
</gene>
<comment type="caution">
    <text evidence="2">The sequence shown here is derived from an EMBL/GenBank/DDBJ whole genome shotgun (WGS) entry which is preliminary data.</text>
</comment>
<dbReference type="Pfam" id="PF08240">
    <property type="entry name" value="ADH_N"/>
    <property type="match status" value="1"/>
</dbReference>
<dbReference type="CDD" id="cd08249">
    <property type="entry name" value="enoyl_reductase_like"/>
    <property type="match status" value="1"/>
</dbReference>
<dbReference type="InterPro" id="IPR036291">
    <property type="entry name" value="NAD(P)-bd_dom_sf"/>
</dbReference>
<evidence type="ECO:0000313" key="3">
    <source>
        <dbReference type="Proteomes" id="UP000467700"/>
    </source>
</evidence>
<dbReference type="Gene3D" id="3.90.180.10">
    <property type="entry name" value="Medium-chain alcohol dehydrogenases, catalytic domain"/>
    <property type="match status" value="2"/>
</dbReference>
<dbReference type="InterPro" id="IPR020843">
    <property type="entry name" value="ER"/>
</dbReference>
<evidence type="ECO:0000259" key="1">
    <source>
        <dbReference type="SMART" id="SM00829"/>
    </source>
</evidence>
<dbReference type="SUPFAM" id="SSF51735">
    <property type="entry name" value="NAD(P)-binding Rossmann-fold domains"/>
    <property type="match status" value="1"/>
</dbReference>
<keyword evidence="3" id="KW-1185">Reference proteome</keyword>
<dbReference type="PANTHER" id="PTHR45348">
    <property type="entry name" value="HYPOTHETICAL OXIDOREDUCTASE (EUROFUNG)"/>
    <property type="match status" value="1"/>
</dbReference>